<dbReference type="InterPro" id="IPR001494">
    <property type="entry name" value="Importin-beta_N"/>
</dbReference>
<keyword evidence="4" id="KW-0963">Cytoplasm</keyword>
<accession>A0A6B2KXT6</accession>
<organism evidence="8">
    <name type="scientific">Arcella intermedia</name>
    <dbReference type="NCBI Taxonomy" id="1963864"/>
    <lineage>
        <taxon>Eukaryota</taxon>
        <taxon>Amoebozoa</taxon>
        <taxon>Tubulinea</taxon>
        <taxon>Elardia</taxon>
        <taxon>Arcellinida</taxon>
        <taxon>Sphaerothecina</taxon>
        <taxon>Arcellidae</taxon>
        <taxon>Arcella</taxon>
    </lineage>
</organism>
<dbReference type="PANTHER" id="PTHR10527">
    <property type="entry name" value="IMPORTIN BETA"/>
    <property type="match status" value="1"/>
</dbReference>
<dbReference type="FunFam" id="1.25.10.10:FF:000027">
    <property type="entry name" value="Importin subunit beta-1"/>
    <property type="match status" value="1"/>
</dbReference>
<dbReference type="InterPro" id="IPR011989">
    <property type="entry name" value="ARM-like"/>
</dbReference>
<feature type="domain" description="Importin N-terminal" evidence="7">
    <location>
        <begin position="1"/>
        <end position="68"/>
    </location>
</feature>
<dbReference type="InterPro" id="IPR058584">
    <property type="entry name" value="IMB1_TNPO1-like_TPR"/>
</dbReference>
<keyword evidence="6" id="KW-0653">Protein transport</keyword>
<evidence type="ECO:0000256" key="1">
    <source>
        <dbReference type="ARBA" id="ARBA00004496"/>
    </source>
</evidence>
<dbReference type="InterPro" id="IPR016024">
    <property type="entry name" value="ARM-type_fold"/>
</dbReference>
<sequence>MYLYTLTAYICNPQKEVESRFLSGVLLRRTIDATDPVLAQAKQAKWITNVPEELKTAIKNGILGLLSSDNARIRQIAAQVISSLALVELPHHRWPELIEILLNNVTHPQITPNLKQSTLETIGFILEHISPDLLKNSADKILTAVVHGMRPDETNVFVKRSACHALYNALDFCKVNFTRENERNVIMSVVIEAACNPDEDIKLSALAILVEIASLHYDKLASHIQHIFRITVEAIKDIKHENIAKQAIEFWCTICEEELEILSEIEEAKESKTVPSRVCQFYAKGAAQYIIPLMTHLLPKEETDDDPNDWTLSMAGATCLGLMAQTCGDDVIPFVMPFIEANLSSKEWKQREAAISAFGQILDGPKGIGPLVAQGLPFILAHTRDQKTAVKDSATFVVGKILKLHPNSVKSQLEPLLGAMVQLLSDKPRVASNAAWAIHNLAYSFREDEGNPLNRYFTEVVHNLLVTSERQDADEENLRSVAYQALNVVLVSAPRGTENAMEMLLRSVLERLDRTFVMDKISQDDLNRQSELQGLLCGVIQVIITKLDKKIRVYADQIMTLLWKLFKSKTESNVHEEAFLTVSSLANAIEGDFLKYMNEFQECLYMGLNKPEEYQVCVAAVGVVGDLCRALQGHLLPFCDRIVTALLQNLQNRVLDRSVKPPILSCLGDIASAIGGAFDKYLDVVMGMLKQATESVLALTASTTEDQYDLFDYLNSLREGILVAFSAILLALKGDNKADKLFPHAPTILSIVHQISKDAHASEQDAANAIGLCGDLAQILGPRARNMLQQGYISELIQKTLNSTEEQETQKICVWARNLIASLN</sequence>
<dbReference type="PROSITE" id="PS50166">
    <property type="entry name" value="IMPORTIN_B_NT"/>
    <property type="match status" value="1"/>
</dbReference>
<evidence type="ECO:0000313" key="8">
    <source>
        <dbReference type="EMBL" id="NDV29536.1"/>
    </source>
</evidence>
<evidence type="ECO:0000256" key="6">
    <source>
        <dbReference type="ARBA" id="ARBA00022927"/>
    </source>
</evidence>
<comment type="similarity">
    <text evidence="2">Belongs to the importin beta family. Importin beta-1 subfamily.</text>
</comment>
<comment type="subcellular location">
    <subcellularLocation>
        <location evidence="1">Cytoplasm</location>
    </subcellularLocation>
</comment>
<dbReference type="Pfam" id="PF25574">
    <property type="entry name" value="TPR_IMB1"/>
    <property type="match status" value="1"/>
</dbReference>
<dbReference type="GO" id="GO:0005737">
    <property type="term" value="C:cytoplasm"/>
    <property type="evidence" value="ECO:0007669"/>
    <property type="project" value="UniProtKB-SubCell"/>
</dbReference>
<evidence type="ECO:0000256" key="5">
    <source>
        <dbReference type="ARBA" id="ARBA00022737"/>
    </source>
</evidence>
<name>A0A6B2KXT6_9EUKA</name>
<keyword evidence="5" id="KW-0677">Repeat</keyword>
<reference evidence="8" key="1">
    <citation type="journal article" date="2020" name="J. Eukaryot. Microbiol.">
        <title>De novo Sequencing, Assembly and Annotation of the Transcriptome for the Free-Living Testate Amoeba Arcella intermedia.</title>
        <authorList>
            <person name="Ribeiro G.M."/>
            <person name="Porfirio-Sousa A.L."/>
            <person name="Maurer-Alcala X.X."/>
            <person name="Katz L.A."/>
            <person name="Lahr D.J.G."/>
        </authorList>
    </citation>
    <scope>NUCLEOTIDE SEQUENCE</scope>
</reference>
<evidence type="ECO:0000259" key="7">
    <source>
        <dbReference type="PROSITE" id="PS50166"/>
    </source>
</evidence>
<dbReference type="GO" id="GO:0006606">
    <property type="term" value="P:protein import into nucleus"/>
    <property type="evidence" value="ECO:0007669"/>
    <property type="project" value="InterPro"/>
</dbReference>
<dbReference type="AlphaFoldDB" id="A0A6B2KXT6"/>
<evidence type="ECO:0000256" key="4">
    <source>
        <dbReference type="ARBA" id="ARBA00022490"/>
    </source>
</evidence>
<evidence type="ECO:0000256" key="2">
    <source>
        <dbReference type="ARBA" id="ARBA00010907"/>
    </source>
</evidence>
<dbReference type="Gene3D" id="1.25.10.10">
    <property type="entry name" value="Leucine-rich Repeat Variant"/>
    <property type="match status" value="1"/>
</dbReference>
<dbReference type="EMBL" id="GIBP01000567">
    <property type="protein sequence ID" value="NDV29536.1"/>
    <property type="molecule type" value="Transcribed_RNA"/>
</dbReference>
<dbReference type="InterPro" id="IPR040122">
    <property type="entry name" value="Importin_beta"/>
</dbReference>
<keyword evidence="3" id="KW-0813">Transport</keyword>
<dbReference type="GO" id="GO:0031267">
    <property type="term" value="F:small GTPase binding"/>
    <property type="evidence" value="ECO:0007669"/>
    <property type="project" value="InterPro"/>
</dbReference>
<protein>
    <recommendedName>
        <fullName evidence="7">Importin N-terminal domain-containing protein</fullName>
    </recommendedName>
</protein>
<proteinExistence type="inferred from homology"/>
<dbReference type="SUPFAM" id="SSF48371">
    <property type="entry name" value="ARM repeat"/>
    <property type="match status" value="1"/>
</dbReference>
<evidence type="ECO:0000256" key="3">
    <source>
        <dbReference type="ARBA" id="ARBA00022448"/>
    </source>
</evidence>